<dbReference type="PROSITE" id="PS50110">
    <property type="entry name" value="RESPONSE_REGULATORY"/>
    <property type="match status" value="1"/>
</dbReference>
<dbReference type="PANTHER" id="PTHR43228:SF1">
    <property type="entry name" value="TWO-COMPONENT RESPONSE REGULATOR ARR22"/>
    <property type="match status" value="1"/>
</dbReference>
<dbReference type="Proteomes" id="UP000244441">
    <property type="component" value="Chromosome"/>
</dbReference>
<dbReference type="PROSITE" id="PS50005">
    <property type="entry name" value="TPR"/>
    <property type="match status" value="1"/>
</dbReference>
<keyword evidence="1" id="KW-0597">Phosphoprotein</keyword>
<proteinExistence type="predicted"/>
<feature type="modified residue" description="4-aspartylphosphate" evidence="1">
    <location>
        <position position="59"/>
    </location>
</feature>
<protein>
    <recommendedName>
        <fullName evidence="3">Response regulatory domain-containing protein</fullName>
    </recommendedName>
</protein>
<dbReference type="SUPFAM" id="SSF52172">
    <property type="entry name" value="CheY-like"/>
    <property type="match status" value="1"/>
</dbReference>
<dbReference type="Gene3D" id="3.40.50.2300">
    <property type="match status" value="1"/>
</dbReference>
<feature type="domain" description="Response regulatory" evidence="3">
    <location>
        <begin position="9"/>
        <end position="129"/>
    </location>
</feature>
<feature type="repeat" description="TPR" evidence="2">
    <location>
        <begin position="448"/>
        <end position="481"/>
    </location>
</feature>
<accession>A0A2S0VL82</accession>
<dbReference type="RefSeq" id="WP_108601041.1">
    <property type="nucleotide sequence ID" value="NZ_CP026604.1"/>
</dbReference>
<evidence type="ECO:0000256" key="2">
    <source>
        <dbReference type="PROSITE-ProRule" id="PRU00339"/>
    </source>
</evidence>
<dbReference type="EMBL" id="CP026604">
    <property type="protein sequence ID" value="AWB64962.1"/>
    <property type="molecule type" value="Genomic_DNA"/>
</dbReference>
<evidence type="ECO:0000313" key="4">
    <source>
        <dbReference type="EMBL" id="AWB64962.1"/>
    </source>
</evidence>
<dbReference type="InterPro" id="IPR011990">
    <property type="entry name" value="TPR-like_helical_dom_sf"/>
</dbReference>
<dbReference type="OrthoDB" id="7298659at2"/>
<gene>
    <name evidence="4" type="ORF">C2869_00235</name>
</gene>
<reference evidence="4 5" key="1">
    <citation type="submission" date="2018-01" db="EMBL/GenBank/DDBJ databases">
        <title>Genome sequence of a Cantenovulum-like bacteria.</title>
        <authorList>
            <person name="Tan W.R."/>
            <person name="Lau N.-S."/>
            <person name="Go F."/>
            <person name="Amirul A.-A.A."/>
        </authorList>
    </citation>
    <scope>NUCLEOTIDE SEQUENCE [LARGE SCALE GENOMIC DNA]</scope>
    <source>
        <strain evidence="4 5">CCB-QB4</strain>
    </source>
</reference>
<dbReference type="InterPro" id="IPR019734">
    <property type="entry name" value="TPR_rpt"/>
</dbReference>
<dbReference type="SMART" id="SM00028">
    <property type="entry name" value="TPR"/>
    <property type="match status" value="3"/>
</dbReference>
<dbReference type="SUPFAM" id="SSF48452">
    <property type="entry name" value="TPR-like"/>
    <property type="match status" value="2"/>
</dbReference>
<dbReference type="SMART" id="SM00448">
    <property type="entry name" value="REC"/>
    <property type="match status" value="1"/>
</dbReference>
<dbReference type="PANTHER" id="PTHR43228">
    <property type="entry name" value="TWO-COMPONENT RESPONSE REGULATOR"/>
    <property type="match status" value="1"/>
</dbReference>
<organism evidence="4 5">
    <name type="scientific">Saccharobesus litoralis</name>
    <dbReference type="NCBI Taxonomy" id="2172099"/>
    <lineage>
        <taxon>Bacteria</taxon>
        <taxon>Pseudomonadati</taxon>
        <taxon>Pseudomonadota</taxon>
        <taxon>Gammaproteobacteria</taxon>
        <taxon>Alteromonadales</taxon>
        <taxon>Alteromonadaceae</taxon>
        <taxon>Saccharobesus</taxon>
    </lineage>
</organism>
<dbReference type="Gene3D" id="1.25.40.10">
    <property type="entry name" value="Tetratricopeptide repeat domain"/>
    <property type="match status" value="1"/>
</dbReference>
<sequence>MALDLADKKILVVDDQRPFQLMLKGILLSLGARSVVLVSSGEAAVSACKEVKFDIFFIDYNLGTVGKNGRQLLEEIQGRRLMKPESLFLIVTGESHRPMVLGALENQPDDYLMKPFSQVVLKKRLEKTYAKKIAFTAVFTAILNDQIPEAIKICRKLIHPRFRYKNYCTHLLIELLCKNQNYDEAEQLLNQVLEVKRQTWAVLQLAQVYYFQEKYKKTVFSINEVLIASPLLIDAYDTLAKAYFKMGQPKLAYDTAVKGSELSPYSIDRQFFLADIARSCAEYETVKNCTKMILDLSRRSYKQKPEYLLNYIRASVEAAEFAKDKKSSHKFQQEASLAIQRGRSDDALDSKFNYENFASLCNARIDAIAGQYYLAKKQLYEQIEKAGKIEDLTLQLVPDAYILLTQIGDYEQASQLVEPLKEITEKDPYIAGCISQRLEMTRDNRDLFSHYHSLGVKAYKAGEYSQSIEAFSEAIQQAPMHTGASINLIQSIIKQLDSLEDEKAKEYDYELCQLLHKTTRIVHGLSLPTEHQDRYQVLLPQIKKYSPKSVS</sequence>
<name>A0A2S0VL82_9ALTE</name>
<evidence type="ECO:0000259" key="3">
    <source>
        <dbReference type="PROSITE" id="PS50110"/>
    </source>
</evidence>
<dbReference type="InterPro" id="IPR052048">
    <property type="entry name" value="ST_Response_Regulator"/>
</dbReference>
<keyword evidence="5" id="KW-1185">Reference proteome</keyword>
<dbReference type="AlphaFoldDB" id="A0A2S0VL82"/>
<dbReference type="KEGG" id="cate:C2869_00235"/>
<dbReference type="InterPro" id="IPR011006">
    <property type="entry name" value="CheY-like_superfamily"/>
</dbReference>
<evidence type="ECO:0000313" key="5">
    <source>
        <dbReference type="Proteomes" id="UP000244441"/>
    </source>
</evidence>
<evidence type="ECO:0000256" key="1">
    <source>
        <dbReference type="PROSITE-ProRule" id="PRU00169"/>
    </source>
</evidence>
<dbReference type="Pfam" id="PF00072">
    <property type="entry name" value="Response_reg"/>
    <property type="match status" value="1"/>
</dbReference>
<dbReference type="InterPro" id="IPR001789">
    <property type="entry name" value="Sig_transdc_resp-reg_receiver"/>
</dbReference>
<dbReference type="GO" id="GO:0000160">
    <property type="term" value="P:phosphorelay signal transduction system"/>
    <property type="evidence" value="ECO:0007669"/>
    <property type="project" value="InterPro"/>
</dbReference>
<keyword evidence="2" id="KW-0802">TPR repeat</keyword>
<dbReference type="CDD" id="cd17589">
    <property type="entry name" value="REC_TPR"/>
    <property type="match status" value="1"/>
</dbReference>